<dbReference type="SUPFAM" id="SSF46977">
    <property type="entry name" value="Succinate dehydrogenase/fumarate reductase flavoprotein C-terminal domain"/>
    <property type="match status" value="1"/>
</dbReference>
<gene>
    <name evidence="13" type="primary">sdhA_2</name>
    <name evidence="13" type="ORF">SPSIL_048980</name>
</gene>
<dbReference type="PANTHER" id="PTHR11632:SF51">
    <property type="entry name" value="SUCCINATE DEHYDROGENASE [UBIQUINONE] FLAVOPROTEIN SUBUNIT, MITOCHONDRIAL"/>
    <property type="match status" value="1"/>
</dbReference>
<dbReference type="EC" id="1.3.5.-" evidence="13"/>
<keyword evidence="10" id="KW-0812">Transmembrane</keyword>
<comment type="similarity">
    <text evidence="3">Belongs to the FAD-dependent oxidoreductase 2 family. FRD/SDH subfamily.</text>
</comment>
<dbReference type="SUPFAM" id="SSF51905">
    <property type="entry name" value="FAD/NAD(P)-binding domain"/>
    <property type="match status" value="1"/>
</dbReference>
<evidence type="ECO:0000256" key="10">
    <source>
        <dbReference type="SAM" id="Phobius"/>
    </source>
</evidence>
<evidence type="ECO:0000259" key="11">
    <source>
        <dbReference type="Pfam" id="PF00890"/>
    </source>
</evidence>
<dbReference type="EMBL" id="CP155573">
    <property type="protein sequence ID" value="XFO68675.1"/>
    <property type="molecule type" value="Genomic_DNA"/>
</dbReference>
<evidence type="ECO:0000313" key="13">
    <source>
        <dbReference type="EMBL" id="XFO68675.1"/>
    </source>
</evidence>
<name>A0ABZ3ISQ1_9FIRM</name>
<dbReference type="Gene3D" id="1.20.58.100">
    <property type="entry name" value="Fumarate reductase/succinate dehydrogenase flavoprotein-like, C-terminal domain"/>
    <property type="match status" value="1"/>
</dbReference>
<evidence type="ECO:0000256" key="3">
    <source>
        <dbReference type="ARBA" id="ARBA00008040"/>
    </source>
</evidence>
<evidence type="ECO:0000256" key="5">
    <source>
        <dbReference type="ARBA" id="ARBA00022630"/>
    </source>
</evidence>
<evidence type="ECO:0000256" key="6">
    <source>
        <dbReference type="ARBA" id="ARBA00022827"/>
    </source>
</evidence>
<keyword evidence="6" id="KW-0274">FAD</keyword>
<organism evidence="13 14">
    <name type="scientific">Sporomusa silvacetica DSM 10669</name>
    <dbReference type="NCBI Taxonomy" id="1123289"/>
    <lineage>
        <taxon>Bacteria</taxon>
        <taxon>Bacillati</taxon>
        <taxon>Bacillota</taxon>
        <taxon>Negativicutes</taxon>
        <taxon>Selenomonadales</taxon>
        <taxon>Sporomusaceae</taxon>
        <taxon>Sporomusa</taxon>
    </lineage>
</organism>
<dbReference type="Pfam" id="PF02910">
    <property type="entry name" value="Succ_DH_flav_C"/>
    <property type="match status" value="1"/>
</dbReference>
<dbReference type="InterPro" id="IPR037099">
    <property type="entry name" value="Fum_R/Succ_DH_flav-like_C_sf"/>
</dbReference>
<dbReference type="Gene3D" id="3.90.700.10">
    <property type="entry name" value="Succinate dehydrogenase/fumarate reductase flavoprotein, catalytic domain"/>
    <property type="match status" value="1"/>
</dbReference>
<evidence type="ECO:0000256" key="8">
    <source>
        <dbReference type="ARBA" id="ARBA00023002"/>
    </source>
</evidence>
<dbReference type="PIRSF" id="PIRSF000171">
    <property type="entry name" value="SDHA_APRA_LASPO"/>
    <property type="match status" value="1"/>
</dbReference>
<dbReference type="PANTHER" id="PTHR11632">
    <property type="entry name" value="SUCCINATE DEHYDROGENASE 2 FLAVOPROTEIN SUBUNIT"/>
    <property type="match status" value="1"/>
</dbReference>
<evidence type="ECO:0000256" key="2">
    <source>
        <dbReference type="ARBA" id="ARBA00004170"/>
    </source>
</evidence>
<dbReference type="InterPro" id="IPR036188">
    <property type="entry name" value="FAD/NAD-bd_sf"/>
</dbReference>
<dbReference type="InterPro" id="IPR006311">
    <property type="entry name" value="TAT_signal"/>
</dbReference>
<keyword evidence="9 10" id="KW-0472">Membrane</keyword>
<proteinExistence type="inferred from homology"/>
<reference evidence="13" key="1">
    <citation type="submission" date="2024-05" db="EMBL/GenBank/DDBJ databases">
        <title>Isolation and characterization of Sporomusa carbonis sp. nov., a carboxydotrophic hydrogenogen in the genus of Sporomusa isolated from a charcoal burning pile.</title>
        <authorList>
            <person name="Boeer T."/>
            <person name="Rosenbaum F."/>
            <person name="Eysell L."/>
            <person name="Mueller V."/>
            <person name="Daniel R."/>
            <person name="Poehlein A."/>
        </authorList>
    </citation>
    <scope>NUCLEOTIDE SEQUENCE [LARGE SCALE GENOMIC DNA]</scope>
    <source>
        <strain evidence="13">DSM 10669</strain>
    </source>
</reference>
<dbReference type="NCBIfam" id="TIGR01812">
    <property type="entry name" value="sdhA_frdA_Gneg"/>
    <property type="match status" value="1"/>
</dbReference>
<dbReference type="InterPro" id="IPR015939">
    <property type="entry name" value="Fum_Rdtase/Succ_DH_flav-like_C"/>
</dbReference>
<feature type="transmembrane region" description="Helical" evidence="10">
    <location>
        <begin position="12"/>
        <end position="30"/>
    </location>
</feature>
<feature type="domain" description="Fumarate reductase/succinate dehydrogenase flavoprotein-like C-terminal" evidence="12">
    <location>
        <begin position="485"/>
        <end position="610"/>
    </location>
</feature>
<keyword evidence="5" id="KW-0285">Flavoprotein</keyword>
<accession>A0ABZ3ISQ1</accession>
<comment type="cofactor">
    <cofactor evidence="1">
        <name>FAD</name>
        <dbReference type="ChEBI" id="CHEBI:57692"/>
    </cofactor>
</comment>
<evidence type="ECO:0000256" key="4">
    <source>
        <dbReference type="ARBA" id="ARBA00022448"/>
    </source>
</evidence>
<dbReference type="Gene3D" id="3.50.50.60">
    <property type="entry name" value="FAD/NAD(P)-binding domain"/>
    <property type="match status" value="1"/>
</dbReference>
<dbReference type="SUPFAM" id="SSF56425">
    <property type="entry name" value="Succinate dehydrogenase/fumarate reductase flavoprotein, catalytic domain"/>
    <property type="match status" value="1"/>
</dbReference>
<sequence length="610" mass="66458">MDKMNRRTFIKLGVAAGATVAAGAYFSWWGENIPATVRDGSALYDVLIIGSGGGGMRAALEATKQKGLKVAVMTKMVPTRSATTMAQGGINGAARTTDSKDSPEAHAFDTVKGADYLCDQDAVEYFTERAPEILFELDYYGIAFNRQEDGRLHQRKMGGSTYARAAYSADISGHAVQHTMFEQCLKNNIDFISECQLLEIVADNGKVSGVIAIDMRSGNIISIPAKTVIVATGGYGRAYWVRTSNPYSSTGDGIAACVNVGIPFKDPEMVQFHPTGLASNGVLMSESARSEGAYLINKDGERFMARYAPQAMELGPRDLVCQSVEKEILAGRGIGEGLNAAVYLDFRHIPKERIMERLFQVKQLALQFEGVDLFEQPVPIRGTCHYSMGGVDVIDYKTCATKIPGLFAAGECSCISVHGANRLGANSLTEVLVFGKTAGAGAADYAKGAGYEGNKEKLQAAVERWNKKFTETTGRSSGPSVAVIRDKMALTMWNNAGIFRNESALNQGLRDIDGLQEEYNKCFIGDTSRTCNTAFMNYIELGNLLVVSKAIIMGAIARKESRGSHSRTDFPKRDDQKFLQHTLISKEGDTFKTEYRPVAITKFKPVERKY</sequence>
<dbReference type="Proteomes" id="UP000216752">
    <property type="component" value="Chromosome"/>
</dbReference>
<dbReference type="InterPro" id="IPR030664">
    <property type="entry name" value="SdhA/FrdA/AprA"/>
</dbReference>
<keyword evidence="8 13" id="KW-0560">Oxidoreductase</keyword>
<keyword evidence="10" id="KW-1133">Transmembrane helix</keyword>
<keyword evidence="14" id="KW-1185">Reference proteome</keyword>
<dbReference type="InterPro" id="IPR014006">
    <property type="entry name" value="Succ_Dhase_FrdA_Gneg"/>
</dbReference>
<evidence type="ECO:0000256" key="1">
    <source>
        <dbReference type="ARBA" id="ARBA00001974"/>
    </source>
</evidence>
<dbReference type="InterPro" id="IPR027477">
    <property type="entry name" value="Succ_DH/fumarate_Rdtase_cat_sf"/>
</dbReference>
<dbReference type="Gene3D" id="4.10.80.40">
    <property type="entry name" value="succinate dehydrogenase protein domain"/>
    <property type="match status" value="1"/>
</dbReference>
<evidence type="ECO:0000313" key="14">
    <source>
        <dbReference type="Proteomes" id="UP000216752"/>
    </source>
</evidence>
<dbReference type="InterPro" id="IPR003953">
    <property type="entry name" value="FAD-dep_OxRdtase_2_FAD-bd"/>
</dbReference>
<dbReference type="Pfam" id="PF00890">
    <property type="entry name" value="FAD_binding_2"/>
    <property type="match status" value="1"/>
</dbReference>
<evidence type="ECO:0000256" key="9">
    <source>
        <dbReference type="ARBA" id="ARBA00023136"/>
    </source>
</evidence>
<evidence type="ECO:0000259" key="12">
    <source>
        <dbReference type="Pfam" id="PF02910"/>
    </source>
</evidence>
<dbReference type="GO" id="GO:0016491">
    <property type="term" value="F:oxidoreductase activity"/>
    <property type="evidence" value="ECO:0007669"/>
    <property type="project" value="UniProtKB-KW"/>
</dbReference>
<evidence type="ECO:0000256" key="7">
    <source>
        <dbReference type="ARBA" id="ARBA00022982"/>
    </source>
</evidence>
<keyword evidence="7" id="KW-0249">Electron transport</keyword>
<dbReference type="PRINTS" id="PR00368">
    <property type="entry name" value="FADPNR"/>
</dbReference>
<feature type="domain" description="FAD-dependent oxidoreductase 2 FAD-binding" evidence="11">
    <location>
        <begin position="45"/>
        <end position="428"/>
    </location>
</feature>
<dbReference type="PROSITE" id="PS51318">
    <property type="entry name" value="TAT"/>
    <property type="match status" value="1"/>
</dbReference>
<dbReference type="PRINTS" id="PR00411">
    <property type="entry name" value="PNDRDTASEI"/>
</dbReference>
<keyword evidence="4" id="KW-0813">Transport</keyword>
<comment type="subcellular location">
    <subcellularLocation>
        <location evidence="2">Membrane</location>
        <topology evidence="2">Peripheral membrane protein</topology>
    </subcellularLocation>
</comment>
<protein>
    <submittedName>
        <fullName evidence="13">8-methylmenaquinol:fumarate reductase flavoprotein subunit</fullName>
        <ecNumber evidence="13">1.3.5.-</ecNumber>
    </submittedName>
</protein>